<evidence type="ECO:0000313" key="6">
    <source>
        <dbReference type="Proteomes" id="UP001062901"/>
    </source>
</evidence>
<dbReference type="Pfam" id="PF26078">
    <property type="entry name" value="Baseplate_J_M"/>
    <property type="match status" value="1"/>
</dbReference>
<keyword evidence="6" id="KW-1185">Reference proteome</keyword>
<dbReference type="PANTHER" id="PTHR37829">
    <property type="entry name" value="PHAGE-LIKE ELEMENT PBSX PROTEIN XKDT"/>
    <property type="match status" value="1"/>
</dbReference>
<dbReference type="Pfam" id="PF26079">
    <property type="entry name" value="Baseplate_J_C"/>
    <property type="match status" value="1"/>
</dbReference>
<dbReference type="Proteomes" id="UP001062901">
    <property type="component" value="Unassembled WGS sequence"/>
</dbReference>
<sequence length="354" mass="36437">MQSANLPGATNITRFSVLGVFAKVWAGMAHLHDAYLDWIAKQGVPWTATGENLEGWGNLKGVTRKAASPASGAVTFQAVANTALPIGSEISLGNVGTAITTEAATADGTGQITLPVRFSTPGANGNVPLGTVATLTNPIIGVQSSGLVSTAFTGGADLEDEEAFRARILTAYQTAGKNGRAQDYVDWALAIPGVTRAWVNPDGFGIGSVVVYVMLDNANAAQGGFPIGKDGSATAEKRYHTASGDQLTVANAINDLRPVTALVIVCAPIAQPIDFIISGLGDDNTATTQAAISNALNDAFRRASGPGATVYPSTWNGALDALNLPQYSVQSPSGPVIAETVGRMPILGKISFRN</sequence>
<dbReference type="InterPro" id="IPR006949">
    <property type="entry name" value="Barrel_Baseplate_J-like"/>
</dbReference>
<evidence type="ECO:0000259" key="2">
    <source>
        <dbReference type="Pfam" id="PF04865"/>
    </source>
</evidence>
<protein>
    <submittedName>
        <fullName evidence="5">Bacteriophage protein</fullName>
    </submittedName>
</protein>
<feature type="domain" description="Baseplate J-like central" evidence="3">
    <location>
        <begin position="178"/>
        <end position="267"/>
    </location>
</feature>
<comment type="similarity">
    <text evidence="1">Belongs to the Mu gp47/PBSX XkdT family.</text>
</comment>
<proteinExistence type="inferred from homology"/>
<dbReference type="InterPro" id="IPR052399">
    <property type="entry name" value="Phage_Baseplate_Assmbl_Protein"/>
</dbReference>
<evidence type="ECO:0000259" key="3">
    <source>
        <dbReference type="Pfam" id="PF26078"/>
    </source>
</evidence>
<evidence type="ECO:0000259" key="4">
    <source>
        <dbReference type="Pfam" id="PF26079"/>
    </source>
</evidence>
<organism evidence="5 6">
    <name type="scientific">Saccharibacter floricola DSM 15669</name>
    <dbReference type="NCBI Taxonomy" id="1123227"/>
    <lineage>
        <taxon>Bacteria</taxon>
        <taxon>Pseudomonadati</taxon>
        <taxon>Pseudomonadota</taxon>
        <taxon>Alphaproteobacteria</taxon>
        <taxon>Acetobacterales</taxon>
        <taxon>Acetobacteraceae</taxon>
        <taxon>Saccharibacter</taxon>
    </lineage>
</organism>
<feature type="domain" description="Baseplate protein J-like barrel" evidence="2">
    <location>
        <begin position="74"/>
        <end position="155"/>
    </location>
</feature>
<evidence type="ECO:0000256" key="1">
    <source>
        <dbReference type="ARBA" id="ARBA00038087"/>
    </source>
</evidence>
<comment type="caution">
    <text evidence="5">The sequence shown here is derived from an EMBL/GenBank/DDBJ whole genome shotgun (WGS) entry which is preliminary data.</text>
</comment>
<gene>
    <name evidence="5" type="ORF">AA15669_1609</name>
</gene>
<evidence type="ECO:0000313" key="5">
    <source>
        <dbReference type="EMBL" id="GBQ07993.1"/>
    </source>
</evidence>
<dbReference type="PANTHER" id="PTHR37829:SF3">
    <property type="entry name" value="PROTEIN JAYE-RELATED"/>
    <property type="match status" value="1"/>
</dbReference>
<reference evidence="5" key="1">
    <citation type="submission" date="2013-04" db="EMBL/GenBank/DDBJ databases">
        <title>The genome sequencing project of 58 acetic acid bacteria.</title>
        <authorList>
            <person name="Okamoto-Kainuma A."/>
            <person name="Ishikawa M."/>
            <person name="Umino S."/>
            <person name="Koizumi Y."/>
            <person name="Shiwa Y."/>
            <person name="Yoshikawa H."/>
            <person name="Matsutani M."/>
            <person name="Matsushita K."/>
        </authorList>
    </citation>
    <scope>NUCLEOTIDE SEQUENCE</scope>
    <source>
        <strain evidence="5">DSM 15669</strain>
    </source>
</reference>
<dbReference type="EMBL" id="BAQD01000061">
    <property type="protein sequence ID" value="GBQ07993.1"/>
    <property type="molecule type" value="Genomic_DNA"/>
</dbReference>
<dbReference type="Pfam" id="PF04865">
    <property type="entry name" value="Baseplate_J"/>
    <property type="match status" value="1"/>
</dbReference>
<feature type="domain" description="Baseplate J-like C-terminal" evidence="4">
    <location>
        <begin position="284"/>
        <end position="352"/>
    </location>
</feature>
<name>A0ABQ0P129_9PROT</name>
<accession>A0ABQ0P129</accession>
<dbReference type="InterPro" id="IPR058530">
    <property type="entry name" value="Baseplate_J-like_C"/>
</dbReference>
<dbReference type="InterPro" id="IPR058531">
    <property type="entry name" value="Baseplate_J_M"/>
</dbReference>